<evidence type="ECO:0000313" key="4">
    <source>
        <dbReference type="Proteomes" id="UP000267585"/>
    </source>
</evidence>
<organism evidence="3 4">
    <name type="scientific">Arenibacter aquaticus</name>
    <dbReference type="NCBI Taxonomy" id="2489054"/>
    <lineage>
        <taxon>Bacteria</taxon>
        <taxon>Pseudomonadati</taxon>
        <taxon>Bacteroidota</taxon>
        <taxon>Flavobacteriia</taxon>
        <taxon>Flavobacteriales</taxon>
        <taxon>Flavobacteriaceae</taxon>
        <taxon>Arenibacter</taxon>
    </lineage>
</organism>
<dbReference type="AlphaFoldDB" id="A0A3S0AJX3"/>
<sequence>MKILKIRFENIHSLKGEHQVDFGEGILAEAGLFAITGPTGSGKSTLLDVITLALYNRIARVDKAVSNTILEDDGGIMTRNMKSCYAEVEYRVNGKVYRSHWSIERNRNNNLNARKQELVEVATQQILETGTKTPDKNRELIGLSYEQFVKAMVLSQGEFSKLLQAPRNERNKLLEDITGARSYREIGKAVYFRYKQVEKEIALKEAGMETIELLTSEQIAEKKTELKSLNQARPKTEKAYQTAAEKINIRKELQKKKAEQKELQAQQLQLKKDWNIFIPFKSELELHDKLAKHAATLVEYDTVCLQINQLKEESGKLDKSKSEAALQLKSYLDAVTSLLKEKVDVTSANGKLEAFRNKIVQLQSEEKKKQSEASQYQTTLNTFVRNVNQLGYQLPLADNPAVFKPQLESFGKTVQETIAASGANSLQQLNTELENYRGLNEKAGELLASKELFTKVQKTLETQTNKLKAAKEQLEKDNATIASLEKEVAEGTKELEGLEHTLVQQRKHQNLAEYRLQLDPEQPCPLCGSLHHPYATEEPFFDSKEELLKEKKKSLQTKSDYLTSLRAKNKFQIKEITDLNTALKTLTEEKDEQLESLGKLANQLQWNYKDDLETLTASRLHLNSRIQKMERSKQAFQAATILKDMETGLQQWDLALTTYNSIKKERTALYDGPDINGRVNVLSSSITRSLTSLSSLEEQLKELAKKLEAHLGNKAKKEEALNSIVLKEQLESIKALRSAIISEERASKIRKRENELKELKTRLSEKENSLKRVVSELTPKDSQELSLEALTTLFNEAKSNWDALSVQIGKITQSLEDDEKAKLRQQKVQEQINLLKKDLSLWKTMNVLIGDATGNKFSNFVQDLTLEQLIGHANRRLSEFSDRYLLDIPTANEAEKSDTLKIYDNYMGNVRRSVRTLSGGETFLVSLAMAFALSDIAAKNVRIESLFIDEGFGTLDPETLDQAITILEKMQNEGDKSVGVISHVSALKERITTQIKLEKGSLGYSTLKVVQ</sequence>
<dbReference type="PANTHER" id="PTHR32114:SF2">
    <property type="entry name" value="ABC TRANSPORTER ABCH.3"/>
    <property type="match status" value="1"/>
</dbReference>
<feature type="coiled-coil region" evidence="1">
    <location>
        <begin position="345"/>
        <end position="372"/>
    </location>
</feature>
<gene>
    <name evidence="3" type="ORF">EHW67_16925</name>
</gene>
<dbReference type="Pfam" id="PF13558">
    <property type="entry name" value="SbcC_Walker_B"/>
    <property type="match status" value="1"/>
</dbReference>
<comment type="caution">
    <text evidence="3">The sequence shown here is derived from an EMBL/GenBank/DDBJ whole genome shotgun (WGS) entry which is preliminary data.</text>
</comment>
<dbReference type="EMBL" id="RQPJ01000021">
    <property type="protein sequence ID" value="RTE51888.1"/>
    <property type="molecule type" value="Genomic_DNA"/>
</dbReference>
<keyword evidence="1" id="KW-0175">Coiled coil</keyword>
<dbReference type="OrthoDB" id="9795626at2"/>
<evidence type="ECO:0000313" key="3">
    <source>
        <dbReference type="EMBL" id="RTE51888.1"/>
    </source>
</evidence>
<dbReference type="Proteomes" id="UP000267585">
    <property type="component" value="Unassembled WGS sequence"/>
</dbReference>
<dbReference type="GO" id="GO:0006302">
    <property type="term" value="P:double-strand break repair"/>
    <property type="evidence" value="ECO:0007669"/>
    <property type="project" value="InterPro"/>
</dbReference>
<feature type="coiled-coil region" evidence="1">
    <location>
        <begin position="576"/>
        <end position="603"/>
    </location>
</feature>
<feature type="coiled-coil region" evidence="1">
    <location>
        <begin position="426"/>
        <end position="501"/>
    </location>
</feature>
<dbReference type="InterPro" id="IPR038729">
    <property type="entry name" value="Rad50/SbcC_AAA"/>
</dbReference>
<accession>A0A3S0AJX3</accession>
<keyword evidence="4" id="KW-1185">Reference proteome</keyword>
<reference evidence="3 4" key="1">
    <citation type="submission" date="2018-11" db="EMBL/GenBank/DDBJ databases">
        <title>Arenibacter aquaticus sp.nov., a marine bacterium isolated from surface seawater in the South China Sea.</title>
        <authorList>
            <person name="Guo J."/>
            <person name="Sun J."/>
        </authorList>
    </citation>
    <scope>NUCLEOTIDE SEQUENCE [LARGE SCALE GENOMIC DNA]</scope>
    <source>
        <strain evidence="3 4">GUO666</strain>
    </source>
</reference>
<dbReference type="RefSeq" id="WP_126163572.1">
    <property type="nucleotide sequence ID" value="NZ_RQPJ01000021.1"/>
</dbReference>
<evidence type="ECO:0000256" key="1">
    <source>
        <dbReference type="SAM" id="Coils"/>
    </source>
</evidence>
<proteinExistence type="predicted"/>
<protein>
    <recommendedName>
        <fullName evidence="2">Rad50/SbcC-type AAA domain-containing protein</fullName>
    </recommendedName>
</protein>
<dbReference type="Gene3D" id="3.40.50.300">
    <property type="entry name" value="P-loop containing nucleotide triphosphate hydrolases"/>
    <property type="match status" value="2"/>
</dbReference>
<evidence type="ECO:0000259" key="2">
    <source>
        <dbReference type="Pfam" id="PF13476"/>
    </source>
</evidence>
<feature type="coiled-coil region" evidence="1">
    <location>
        <begin position="686"/>
        <end position="720"/>
    </location>
</feature>
<feature type="coiled-coil region" evidence="1">
    <location>
        <begin position="746"/>
        <end position="776"/>
    </location>
</feature>
<dbReference type="InterPro" id="IPR027417">
    <property type="entry name" value="P-loop_NTPase"/>
</dbReference>
<dbReference type="SUPFAM" id="SSF52540">
    <property type="entry name" value="P-loop containing nucleoside triphosphate hydrolases"/>
    <property type="match status" value="1"/>
</dbReference>
<name>A0A3S0AJX3_9FLAO</name>
<dbReference type="PANTHER" id="PTHR32114">
    <property type="entry name" value="ABC TRANSPORTER ABCH.3"/>
    <property type="match status" value="1"/>
</dbReference>
<dbReference type="GO" id="GO:0016887">
    <property type="term" value="F:ATP hydrolysis activity"/>
    <property type="evidence" value="ECO:0007669"/>
    <property type="project" value="InterPro"/>
</dbReference>
<feature type="domain" description="Rad50/SbcC-type AAA" evidence="2">
    <location>
        <begin position="5"/>
        <end position="271"/>
    </location>
</feature>
<dbReference type="Pfam" id="PF13476">
    <property type="entry name" value="AAA_23"/>
    <property type="match status" value="1"/>
</dbReference>
<feature type="coiled-coil region" evidence="1">
    <location>
        <begin position="244"/>
        <end position="273"/>
    </location>
</feature>